<evidence type="ECO:0000256" key="1">
    <source>
        <dbReference type="SAM" id="SignalP"/>
    </source>
</evidence>
<dbReference type="OrthoDB" id="8592692at2"/>
<evidence type="ECO:0000313" key="3">
    <source>
        <dbReference type="Proteomes" id="UP000460561"/>
    </source>
</evidence>
<dbReference type="PROSITE" id="PS51257">
    <property type="entry name" value="PROKAR_LIPOPROTEIN"/>
    <property type="match status" value="1"/>
</dbReference>
<name>A0A845A7F3_9SPHN</name>
<comment type="caution">
    <text evidence="2">The sequence shown here is derived from an EMBL/GenBank/DDBJ whole genome shotgun (WGS) entry which is preliminary data.</text>
</comment>
<gene>
    <name evidence="2" type="ORF">GRI39_01625</name>
</gene>
<reference evidence="2 3" key="1">
    <citation type="submission" date="2019-12" db="EMBL/GenBank/DDBJ databases">
        <title>Genomic-based taxomic classification of the family Erythrobacteraceae.</title>
        <authorList>
            <person name="Xu L."/>
        </authorList>
    </citation>
    <scope>NUCLEOTIDE SEQUENCE [LARGE SCALE GENOMIC DNA]</scope>
    <source>
        <strain evidence="2 3">DSM 18604</strain>
    </source>
</reference>
<dbReference type="RefSeq" id="WP_160737945.1">
    <property type="nucleotide sequence ID" value="NZ_WTYQ01000001.1"/>
</dbReference>
<feature type="chain" id="PRO_5032697145" description="Secreted protein" evidence="1">
    <location>
        <begin position="24"/>
        <end position="125"/>
    </location>
</feature>
<protein>
    <recommendedName>
        <fullName evidence="4">Secreted protein</fullName>
    </recommendedName>
</protein>
<proteinExistence type="predicted"/>
<dbReference type="Proteomes" id="UP000460561">
    <property type="component" value="Unassembled WGS sequence"/>
</dbReference>
<dbReference type="AlphaFoldDB" id="A0A845A7F3"/>
<organism evidence="2 3">
    <name type="scientific">Altericroceibacterium indicum</name>
    <dbReference type="NCBI Taxonomy" id="374177"/>
    <lineage>
        <taxon>Bacteria</taxon>
        <taxon>Pseudomonadati</taxon>
        <taxon>Pseudomonadota</taxon>
        <taxon>Alphaproteobacteria</taxon>
        <taxon>Sphingomonadales</taxon>
        <taxon>Erythrobacteraceae</taxon>
        <taxon>Altericroceibacterium</taxon>
    </lineage>
</organism>
<evidence type="ECO:0008006" key="4">
    <source>
        <dbReference type="Google" id="ProtNLM"/>
    </source>
</evidence>
<dbReference type="EMBL" id="WTYQ01000001">
    <property type="protein sequence ID" value="MXP24745.1"/>
    <property type="molecule type" value="Genomic_DNA"/>
</dbReference>
<accession>A0A845A7F3</accession>
<keyword evidence="3" id="KW-1185">Reference proteome</keyword>
<feature type="signal peptide" evidence="1">
    <location>
        <begin position="1"/>
        <end position="23"/>
    </location>
</feature>
<sequence>MMKFAMGALASAMILAACSPSTAPETPAQTTGPKLFLSQQEQRDCTETGGTVEKRGRLQAEVCVHPFADAGESCTDSSTCDGKCIVKGNSGEGHQVAGTCQADDHLFGCYAEVENGKAVRSICVD</sequence>
<keyword evidence="1" id="KW-0732">Signal</keyword>
<evidence type="ECO:0000313" key="2">
    <source>
        <dbReference type="EMBL" id="MXP24745.1"/>
    </source>
</evidence>